<dbReference type="InterPro" id="IPR013708">
    <property type="entry name" value="Shikimate_DH-bd_N"/>
</dbReference>
<evidence type="ECO:0000256" key="1">
    <source>
        <dbReference type="ARBA" id="ARBA00004871"/>
    </source>
</evidence>
<dbReference type="SUPFAM" id="SSF53223">
    <property type="entry name" value="Aminoacid dehydrogenase-like, N-terminal domain"/>
    <property type="match status" value="1"/>
</dbReference>
<keyword evidence="2" id="KW-0028">Amino-acid biosynthesis</keyword>
<protein>
    <submittedName>
        <fullName evidence="5">Shikimate dehydrogenase</fullName>
    </submittedName>
</protein>
<dbReference type="InterPro" id="IPR041121">
    <property type="entry name" value="SDH_C"/>
</dbReference>
<dbReference type="EMBL" id="JRVJ01000002">
    <property type="protein sequence ID" value="KGM19271.1"/>
    <property type="molecule type" value="Genomic_DNA"/>
</dbReference>
<dbReference type="Proteomes" id="UP000030145">
    <property type="component" value="Unassembled WGS sequence"/>
</dbReference>
<reference evidence="5 6" key="1">
    <citation type="submission" date="2014-10" db="EMBL/GenBank/DDBJ databases">
        <title>Whole Genome sequence of Corynebacterium auriscanis strain CIP 106629.</title>
        <authorList>
            <person name="Hassan S.S."/>
            <person name="Jamal S.B."/>
            <person name="Tiwari S."/>
            <person name="Oliveira L.D.C."/>
            <person name="Souza F."/>
            <person name="Mariano D.C."/>
            <person name="Almeida S."/>
            <person name="Dorella F."/>
            <person name="Pereira F."/>
            <person name="Carvalho A."/>
            <person name="Leal C.A."/>
            <person name="Soares S.D.C."/>
            <person name="Figueiredo H.C."/>
            <person name="Silva A."/>
            <person name="Azevedo V.A."/>
        </authorList>
    </citation>
    <scope>NUCLEOTIDE SEQUENCE [LARGE SCALE GENOMIC DNA]</scope>
    <source>
        <strain evidence="5 6">CIP 106629</strain>
    </source>
</reference>
<dbReference type="GeneID" id="300552838"/>
<dbReference type="RefSeq" id="WP_035113125.1">
    <property type="nucleotide sequence ID" value="NZ_CP047046.1"/>
</dbReference>
<feature type="domain" description="Shikimate dehydrogenase substrate binding N-terminal" evidence="3">
    <location>
        <begin position="27"/>
        <end position="112"/>
    </location>
</feature>
<keyword evidence="2" id="KW-0057">Aromatic amino acid biosynthesis</keyword>
<dbReference type="AlphaFoldDB" id="A0A0A2DQY8"/>
<evidence type="ECO:0000256" key="2">
    <source>
        <dbReference type="ARBA" id="ARBA00023141"/>
    </source>
</evidence>
<keyword evidence="6" id="KW-1185">Reference proteome</keyword>
<dbReference type="GO" id="GO:0009073">
    <property type="term" value="P:aromatic amino acid family biosynthetic process"/>
    <property type="evidence" value="ECO:0007669"/>
    <property type="project" value="UniProtKB-KW"/>
</dbReference>
<dbReference type="GO" id="GO:0019632">
    <property type="term" value="P:shikimate metabolic process"/>
    <property type="evidence" value="ECO:0007669"/>
    <property type="project" value="TreeGrafter"/>
</dbReference>
<dbReference type="Gene3D" id="3.40.50.720">
    <property type="entry name" value="NAD(P)-binding Rossmann-like Domain"/>
    <property type="match status" value="1"/>
</dbReference>
<dbReference type="Pfam" id="PF08501">
    <property type="entry name" value="Shikimate_dh_N"/>
    <property type="match status" value="1"/>
</dbReference>
<dbReference type="PANTHER" id="PTHR21089">
    <property type="entry name" value="SHIKIMATE DEHYDROGENASE"/>
    <property type="match status" value="1"/>
</dbReference>
<evidence type="ECO:0000259" key="4">
    <source>
        <dbReference type="Pfam" id="PF18317"/>
    </source>
</evidence>
<accession>A0A0A2DQY8</accession>
<dbReference type="InterPro" id="IPR046346">
    <property type="entry name" value="Aminoacid_DH-like_N_sf"/>
</dbReference>
<dbReference type="GO" id="GO:0009423">
    <property type="term" value="P:chorismate biosynthetic process"/>
    <property type="evidence" value="ECO:0007669"/>
    <property type="project" value="TreeGrafter"/>
</dbReference>
<dbReference type="GO" id="GO:0005829">
    <property type="term" value="C:cytosol"/>
    <property type="evidence" value="ECO:0007669"/>
    <property type="project" value="TreeGrafter"/>
</dbReference>
<dbReference type="GO" id="GO:0050661">
    <property type="term" value="F:NADP binding"/>
    <property type="evidence" value="ECO:0007669"/>
    <property type="project" value="TreeGrafter"/>
</dbReference>
<evidence type="ECO:0000313" key="5">
    <source>
        <dbReference type="EMBL" id="KGM19271.1"/>
    </source>
</evidence>
<sequence>MSTNELPDSGFLTVDEFLGLANPRCAVLGRPIAHSLSPQLHTAGYRAVGLDDMSYYRVEAGEAKEIRRVMKAAQNVPGIRGFSVTMPGKQAALELADMATERALRIGSANTLVPRLIDGAPVQPAMQAPGQPPNLAGDQVLDQGAIGFADQPFDQTPAQALVSATTSSAEPRVQWLADNTDVDGVSRCLEHVTATGAPDLPGTSAVVIGNGGTARPAVAALAAAGVRSITVLARSERALNLQSLVEGLGMEFTWARFDDVALEATVRGSSVVISTVPAEAAEPLVPALLTAHAIVDVIYDPYPTPLLSAARDAGLPHADGLRMLAGQAEEQFRLFTGHTSPAGLMLETVLHLRVQ</sequence>
<dbReference type="SUPFAM" id="SSF51735">
    <property type="entry name" value="NAD(P)-binding Rossmann-fold domains"/>
    <property type="match status" value="1"/>
</dbReference>
<name>A0A0A2DQY8_9CORY</name>
<organism evidence="5 6">
    <name type="scientific">Corynebacterium auriscanis</name>
    <dbReference type="NCBI Taxonomy" id="99807"/>
    <lineage>
        <taxon>Bacteria</taxon>
        <taxon>Bacillati</taxon>
        <taxon>Actinomycetota</taxon>
        <taxon>Actinomycetes</taxon>
        <taxon>Mycobacteriales</taxon>
        <taxon>Corynebacteriaceae</taxon>
        <taxon>Corynebacterium</taxon>
    </lineage>
</organism>
<proteinExistence type="predicted"/>
<dbReference type="CDD" id="cd01065">
    <property type="entry name" value="NAD_bind_Shikimate_DH"/>
    <property type="match status" value="1"/>
</dbReference>
<comment type="caution">
    <text evidence="5">The sequence shown here is derived from an EMBL/GenBank/DDBJ whole genome shotgun (WGS) entry which is preliminary data.</text>
</comment>
<dbReference type="InterPro" id="IPR022893">
    <property type="entry name" value="Shikimate_DH_fam"/>
</dbReference>
<gene>
    <name evidence="5" type="ORF">MA47_01360</name>
</gene>
<dbReference type="InterPro" id="IPR036291">
    <property type="entry name" value="NAD(P)-bd_dom_sf"/>
</dbReference>
<dbReference type="GO" id="GO:0004764">
    <property type="term" value="F:shikimate 3-dehydrogenase (NADP+) activity"/>
    <property type="evidence" value="ECO:0007669"/>
    <property type="project" value="InterPro"/>
</dbReference>
<evidence type="ECO:0000313" key="6">
    <source>
        <dbReference type="Proteomes" id="UP000030145"/>
    </source>
</evidence>
<feature type="domain" description="SDH C-terminal" evidence="4">
    <location>
        <begin position="320"/>
        <end position="350"/>
    </location>
</feature>
<dbReference type="Pfam" id="PF18317">
    <property type="entry name" value="SDH_C"/>
    <property type="match status" value="1"/>
</dbReference>
<comment type="pathway">
    <text evidence="1">Metabolic intermediate biosynthesis; chorismate biosynthesis; chorismate from D-erythrose 4-phosphate and phosphoenolpyruvate: step 4/7.</text>
</comment>
<dbReference type="Gene3D" id="3.40.50.10860">
    <property type="entry name" value="Leucine Dehydrogenase, chain A, domain 1"/>
    <property type="match status" value="1"/>
</dbReference>
<evidence type="ECO:0000259" key="3">
    <source>
        <dbReference type="Pfam" id="PF08501"/>
    </source>
</evidence>
<dbReference type="PANTHER" id="PTHR21089:SF1">
    <property type="entry name" value="BIFUNCTIONAL 3-DEHYDROQUINATE DEHYDRATASE_SHIKIMATE DEHYDROGENASE, CHLOROPLASTIC"/>
    <property type="match status" value="1"/>
</dbReference>